<dbReference type="SUPFAM" id="SSF103473">
    <property type="entry name" value="MFS general substrate transporter"/>
    <property type="match status" value="1"/>
</dbReference>
<dbReference type="Gene3D" id="1.20.1250.20">
    <property type="entry name" value="MFS general substrate transporter like domains"/>
    <property type="match status" value="2"/>
</dbReference>
<comment type="subcellular location">
    <subcellularLocation>
        <location evidence="1">Endomembrane system</location>
        <topology evidence="1">Multi-pass membrane protein</topology>
    </subcellularLocation>
</comment>
<dbReference type="AlphaFoldDB" id="A0A1U7CPR6"/>
<feature type="transmembrane region" description="Helical" evidence="6">
    <location>
        <begin position="395"/>
        <end position="420"/>
    </location>
</feature>
<dbReference type="RefSeq" id="WP_076345841.1">
    <property type="nucleotide sequence ID" value="NZ_CP019082.1"/>
</dbReference>
<gene>
    <name evidence="8" type="ORF">BSF38_02388</name>
</gene>
<feature type="transmembrane region" description="Helical" evidence="6">
    <location>
        <begin position="171"/>
        <end position="190"/>
    </location>
</feature>
<dbReference type="Proteomes" id="UP000186309">
    <property type="component" value="Chromosome"/>
</dbReference>
<dbReference type="OrthoDB" id="9768783at2"/>
<proteinExistence type="predicted"/>
<feature type="transmembrane region" description="Helical" evidence="6">
    <location>
        <begin position="273"/>
        <end position="294"/>
    </location>
</feature>
<dbReference type="InterPro" id="IPR024671">
    <property type="entry name" value="Atg22-like"/>
</dbReference>
<dbReference type="CDD" id="cd17482">
    <property type="entry name" value="MFS_YxiO_like"/>
    <property type="match status" value="1"/>
</dbReference>
<dbReference type="InterPro" id="IPR020846">
    <property type="entry name" value="MFS_dom"/>
</dbReference>
<evidence type="ECO:0000313" key="9">
    <source>
        <dbReference type="Proteomes" id="UP000186309"/>
    </source>
</evidence>
<dbReference type="InterPro" id="IPR036259">
    <property type="entry name" value="MFS_trans_sf"/>
</dbReference>
<keyword evidence="9" id="KW-1185">Reference proteome</keyword>
<keyword evidence="3 6" id="KW-0812">Transmembrane</keyword>
<evidence type="ECO:0000256" key="6">
    <source>
        <dbReference type="SAM" id="Phobius"/>
    </source>
</evidence>
<dbReference type="Pfam" id="PF11700">
    <property type="entry name" value="ATG22"/>
    <property type="match status" value="1"/>
</dbReference>
<feature type="transmembrane region" description="Helical" evidence="6">
    <location>
        <begin position="210"/>
        <end position="231"/>
    </location>
</feature>
<evidence type="ECO:0000256" key="3">
    <source>
        <dbReference type="ARBA" id="ARBA00022692"/>
    </source>
</evidence>
<evidence type="ECO:0000256" key="5">
    <source>
        <dbReference type="ARBA" id="ARBA00023136"/>
    </source>
</evidence>
<protein>
    <recommendedName>
        <fullName evidence="7">Major facilitator superfamily (MFS) profile domain-containing protein</fullName>
    </recommendedName>
</protein>
<reference evidence="9" key="1">
    <citation type="submission" date="2016-12" db="EMBL/GenBank/DDBJ databases">
        <title>Comparative genomics of four Isosphaeraceae planctomycetes: a common pool of plasmids and glycoside hydrolase genes.</title>
        <authorList>
            <person name="Ivanova A."/>
        </authorList>
    </citation>
    <scope>NUCLEOTIDE SEQUENCE [LARGE SCALE GENOMIC DNA]</scope>
    <source>
        <strain evidence="9">PX4</strain>
    </source>
</reference>
<sequence>MSVQRHETRAEDGETGLWSRLLASLGLNRPELRAWAMYDWANSAMVCTIITAVFPIYYSTVACKGLEPSVASGRLAVATTIGMILIAVVSPILGAYADHTARKKKLLGIFLAIGLTAVAAMYFIHTGDWLLASVLFILANIGANGSFVFYDALLPHIARPDEIDRVSTAGYALGYVGGGLLLALNLAWILNPQWFGLPSGKGLTDAQTTLPTRLAFVSVAVWWFIFSIPLFRRVSEPTLGADADRWADLHPQRATMLRLKETGRDLRRCRQGFLMLLAFLIYNDGIGTIIRMATVYGAELKIKPTAMIASILIVQFVGIPFSFLFGALAGKLGVKRSIMLGLGVYTLICIVGYFMKTERDFLILAVLVGTVQGGTQGLSRSLFASLIPRSKSGEFFGFFAVVEKFAGIFGPAMFAVINMLSGSSRGAILGVIGFFAVGGLLLALVDVEEGQREARAEDLDALTLGTDARVATSLGS</sequence>
<dbReference type="GO" id="GO:0022857">
    <property type="term" value="F:transmembrane transporter activity"/>
    <property type="evidence" value="ECO:0007669"/>
    <property type="project" value="InterPro"/>
</dbReference>
<feature type="transmembrane region" description="Helical" evidence="6">
    <location>
        <begin position="361"/>
        <end position="383"/>
    </location>
</feature>
<feature type="transmembrane region" description="Helical" evidence="6">
    <location>
        <begin position="130"/>
        <end position="150"/>
    </location>
</feature>
<evidence type="ECO:0000313" key="8">
    <source>
        <dbReference type="EMBL" id="APW60896.1"/>
    </source>
</evidence>
<keyword evidence="4 6" id="KW-1133">Transmembrane helix</keyword>
<name>A0A1U7CPR6_9BACT</name>
<feature type="domain" description="Major facilitator superfamily (MFS) profile" evidence="7">
    <location>
        <begin position="271"/>
        <end position="476"/>
    </location>
</feature>
<feature type="transmembrane region" description="Helical" evidence="6">
    <location>
        <begin position="306"/>
        <end position="330"/>
    </location>
</feature>
<keyword evidence="5 6" id="KW-0472">Membrane</keyword>
<organism evidence="8 9">
    <name type="scientific">Paludisphaera borealis</name>
    <dbReference type="NCBI Taxonomy" id="1387353"/>
    <lineage>
        <taxon>Bacteria</taxon>
        <taxon>Pseudomonadati</taxon>
        <taxon>Planctomycetota</taxon>
        <taxon>Planctomycetia</taxon>
        <taxon>Isosphaerales</taxon>
        <taxon>Isosphaeraceae</taxon>
        <taxon>Paludisphaera</taxon>
    </lineage>
</organism>
<accession>A0A1U7CPR6</accession>
<dbReference type="KEGG" id="pbor:BSF38_02388"/>
<dbReference type="PANTHER" id="PTHR23519">
    <property type="entry name" value="AUTOPHAGY-RELATED PROTEIN 22"/>
    <property type="match status" value="1"/>
</dbReference>
<dbReference type="GO" id="GO:0012505">
    <property type="term" value="C:endomembrane system"/>
    <property type="evidence" value="ECO:0007669"/>
    <property type="project" value="UniProtKB-SubCell"/>
</dbReference>
<keyword evidence="2" id="KW-0813">Transport</keyword>
<feature type="transmembrane region" description="Helical" evidence="6">
    <location>
        <begin position="337"/>
        <end position="355"/>
    </location>
</feature>
<dbReference type="PROSITE" id="PS50850">
    <property type="entry name" value="MFS"/>
    <property type="match status" value="1"/>
</dbReference>
<feature type="transmembrane region" description="Helical" evidence="6">
    <location>
        <begin position="106"/>
        <end position="124"/>
    </location>
</feature>
<feature type="transmembrane region" description="Helical" evidence="6">
    <location>
        <begin position="70"/>
        <end position="94"/>
    </location>
</feature>
<feature type="transmembrane region" description="Helical" evidence="6">
    <location>
        <begin position="426"/>
        <end position="445"/>
    </location>
</feature>
<dbReference type="PANTHER" id="PTHR23519:SF1">
    <property type="entry name" value="AUTOPHAGY-RELATED PROTEIN 22"/>
    <property type="match status" value="1"/>
</dbReference>
<feature type="transmembrane region" description="Helical" evidence="6">
    <location>
        <begin position="37"/>
        <end position="58"/>
    </location>
</feature>
<evidence type="ECO:0000256" key="1">
    <source>
        <dbReference type="ARBA" id="ARBA00004127"/>
    </source>
</evidence>
<dbReference type="InterPro" id="IPR050495">
    <property type="entry name" value="ATG22/LtaA_families"/>
</dbReference>
<evidence type="ECO:0000259" key="7">
    <source>
        <dbReference type="PROSITE" id="PS50850"/>
    </source>
</evidence>
<evidence type="ECO:0000256" key="2">
    <source>
        <dbReference type="ARBA" id="ARBA00022448"/>
    </source>
</evidence>
<dbReference type="EMBL" id="CP019082">
    <property type="protein sequence ID" value="APW60896.1"/>
    <property type="molecule type" value="Genomic_DNA"/>
</dbReference>
<evidence type="ECO:0000256" key="4">
    <source>
        <dbReference type="ARBA" id="ARBA00022989"/>
    </source>
</evidence>